<dbReference type="SMART" id="SM00369">
    <property type="entry name" value="LRR_TYP"/>
    <property type="match status" value="6"/>
</dbReference>
<accession>U4LKJ7</accession>
<dbReference type="PANTHER" id="PTHR14978">
    <property type="entry name" value="BETA-CATENIN-LIKE PROTEIN 1 NUCLEAR ASSOCIATED PROTEIN"/>
    <property type="match status" value="1"/>
</dbReference>
<protein>
    <submittedName>
        <fullName evidence="9">Similar to Uncharacterized protein C1952.06c acc. no. Q9UUK1</fullName>
    </submittedName>
</protein>
<keyword evidence="3" id="KW-0433">Leucine-rich repeat</keyword>
<reference evidence="9 10" key="1">
    <citation type="journal article" date="2013" name="PLoS Genet.">
        <title>The genome and development-dependent transcriptomes of Pyronema confluens: a window into fungal evolution.</title>
        <authorList>
            <person name="Traeger S."/>
            <person name="Altegoer F."/>
            <person name="Freitag M."/>
            <person name="Gabaldon T."/>
            <person name="Kempken F."/>
            <person name="Kumar A."/>
            <person name="Marcet-Houben M."/>
            <person name="Poggeler S."/>
            <person name="Stajich J.E."/>
            <person name="Nowrousian M."/>
        </authorList>
    </citation>
    <scope>NUCLEOTIDE SEQUENCE [LARGE SCALE GENOMIC DNA]</scope>
    <source>
        <strain evidence="10">CBS 100304</strain>
        <tissue evidence="9">Vegetative mycelium</tissue>
    </source>
</reference>
<proteinExistence type="predicted"/>
<evidence type="ECO:0000256" key="5">
    <source>
        <dbReference type="ARBA" id="ARBA00023054"/>
    </source>
</evidence>
<keyword evidence="4" id="KW-0677">Repeat</keyword>
<dbReference type="InterPro" id="IPR011989">
    <property type="entry name" value="ARM-like"/>
</dbReference>
<keyword evidence="6" id="KW-0539">Nucleus</keyword>
<evidence type="ECO:0000256" key="4">
    <source>
        <dbReference type="ARBA" id="ARBA00022737"/>
    </source>
</evidence>
<dbReference type="EMBL" id="HF935789">
    <property type="protein sequence ID" value="CCX13191.1"/>
    <property type="molecule type" value="Genomic_DNA"/>
</dbReference>
<dbReference type="SUPFAM" id="SSF52058">
    <property type="entry name" value="L domain-like"/>
    <property type="match status" value="1"/>
</dbReference>
<dbReference type="Pfam" id="PF08216">
    <property type="entry name" value="CTNNBL"/>
    <property type="match status" value="1"/>
</dbReference>
<name>U4LKJ7_PYROM</name>
<dbReference type="Gene3D" id="3.80.10.10">
    <property type="entry name" value="Ribonuclease Inhibitor"/>
    <property type="match status" value="2"/>
</dbReference>
<dbReference type="InterPro" id="IPR025875">
    <property type="entry name" value="Leu-rich_rpt_4"/>
</dbReference>
<dbReference type="STRING" id="1076935.U4LKJ7"/>
<dbReference type="SMART" id="SM00365">
    <property type="entry name" value="LRR_SD22"/>
    <property type="match status" value="10"/>
</dbReference>
<dbReference type="FunFam" id="1.25.10.10:FF:001136">
    <property type="entry name" value="Beta-catenin-like protein 1"/>
    <property type="match status" value="1"/>
</dbReference>
<evidence type="ECO:0000256" key="3">
    <source>
        <dbReference type="ARBA" id="ARBA00022614"/>
    </source>
</evidence>
<dbReference type="SMART" id="SM01156">
    <property type="entry name" value="DUF1716"/>
    <property type="match status" value="1"/>
</dbReference>
<dbReference type="eggNOG" id="KOG0531">
    <property type="taxonomic scope" value="Eukaryota"/>
</dbReference>
<gene>
    <name evidence="9" type="ORF">PCON_12784</name>
</gene>
<dbReference type="SUPFAM" id="SSF48371">
    <property type="entry name" value="ARM repeat"/>
    <property type="match status" value="1"/>
</dbReference>
<dbReference type="Proteomes" id="UP000018144">
    <property type="component" value="Unassembled WGS sequence"/>
</dbReference>
<sequence>MGSFPMNPAPIARSIVKLALNTLTPSSRASIHHRASISIFLKNKMTDLDALFKKPALPGASASSRKRKLAPGADALAAYKSARLEESTSREPTVEDEEDDSAPPNLPSDFFDAPEEDAEGGRFFGGGVTDKQAEIFDYMEEAEKEVKQEKIDTSWLRKKAIGFEKLINKNAEQRGKWEDEPHKFMQSEEDLDTEIKTFSILSEHPELFEEFRKLGSLGSLVKLLAHENTDIAVDVVEVISELTDDEVEAEQDQWNALVDGMVEEDLLDMLVQNLDRLNDGSESDRSGVYHTLSVFENLASQPTLAETMVKETKIMEWLLKRIQVRESPLSQNKQYAAEILAILLQSSKANRIKFIELDGVDICLQLLAPYRKRDPVKGGDEEEFVENVFDSIMCVVDEPEGKQKFVEAEGVQLALIMLREGKMSKPRALRVLDHAISSVQDVSVAIKVVEEAGLKTLFGMFMKKQEPRNIEHLLGIFTYLLRLLPQGSAPRIRTLAKFVENDYAKIIRVLEIRKGYSTKLGKVEAEIEDQRKGLDQDEIEEMAEEWLSKRLDAGLFAIQMTDLILAWLCTEDQGAKKKIAASLDTDQIRKTLQESITLMGDEDLDADQELTKDMLTALITYPTDPAAPVANTTPATDAQDAVATTTALIADATIVNADDASDDEVEGAALAGPRATLVQEDGPAPEQIPDDEDLLDEYPADTTEIHLENCRIMAIPSLKLTRFPGLTRLCLRKNQISRLKGLEEMIGLTDLDLYDNNIPKIRGLDNLTELESLDLSYNLFKKVQNLGALKKLKNLYLIQNEIKEIQGLEELLELENLEFGANNIKEIRNIEHLVKLEQLWLGTNAITELKGLHTLTNLKILSIQSNRLTEIKGLENLVNLEELHISYNRITKLSGLSTLTKLSVIDISSNKIEHLEGLENNKQLTELWASNNKLSSFAEVEQQLGKKWINPETGEEEYEKKELTTVYFEGNPLQREAGANYVNKVRLALPLIKQIDATMVRY</sequence>
<evidence type="ECO:0000256" key="7">
    <source>
        <dbReference type="SAM" id="MobiDB-lite"/>
    </source>
</evidence>
<evidence type="ECO:0000256" key="6">
    <source>
        <dbReference type="ARBA" id="ARBA00023242"/>
    </source>
</evidence>
<dbReference type="InterPro" id="IPR032675">
    <property type="entry name" value="LRR_dom_sf"/>
</dbReference>
<evidence type="ECO:0000256" key="2">
    <source>
        <dbReference type="ARBA" id="ARBA00022553"/>
    </source>
</evidence>
<dbReference type="AlphaFoldDB" id="U4LKJ7"/>
<feature type="domain" description="Beta-catenin-like protein 1 N-terminal" evidence="8">
    <location>
        <begin position="128"/>
        <end position="236"/>
    </location>
</feature>
<evidence type="ECO:0000313" key="10">
    <source>
        <dbReference type="Proteomes" id="UP000018144"/>
    </source>
</evidence>
<dbReference type="InterPro" id="IPR001611">
    <property type="entry name" value="Leu-rich_rpt"/>
</dbReference>
<evidence type="ECO:0000256" key="1">
    <source>
        <dbReference type="ARBA" id="ARBA00004123"/>
    </source>
</evidence>
<dbReference type="InterPro" id="IPR039678">
    <property type="entry name" value="CTNNBL1"/>
</dbReference>
<dbReference type="GO" id="GO:0010467">
    <property type="term" value="P:gene expression"/>
    <property type="evidence" value="ECO:0007669"/>
    <property type="project" value="UniProtKB-ARBA"/>
</dbReference>
<comment type="subcellular location">
    <subcellularLocation>
        <location evidence="1">Nucleus</location>
    </subcellularLocation>
</comment>
<dbReference type="InterPro" id="IPR016024">
    <property type="entry name" value="ARM-type_fold"/>
</dbReference>
<dbReference type="eggNOG" id="KOG2734">
    <property type="taxonomic scope" value="Eukaryota"/>
</dbReference>
<dbReference type="PANTHER" id="PTHR14978:SF0">
    <property type="entry name" value="BETA-CATENIN-LIKE PROTEIN 1"/>
    <property type="match status" value="1"/>
</dbReference>
<organism evidence="9 10">
    <name type="scientific">Pyronema omphalodes (strain CBS 100304)</name>
    <name type="common">Pyronema confluens</name>
    <dbReference type="NCBI Taxonomy" id="1076935"/>
    <lineage>
        <taxon>Eukaryota</taxon>
        <taxon>Fungi</taxon>
        <taxon>Dikarya</taxon>
        <taxon>Ascomycota</taxon>
        <taxon>Pezizomycotina</taxon>
        <taxon>Pezizomycetes</taxon>
        <taxon>Pezizales</taxon>
        <taxon>Pyronemataceae</taxon>
        <taxon>Pyronema</taxon>
    </lineage>
</organism>
<feature type="region of interest" description="Disordered" evidence="7">
    <location>
        <begin position="80"/>
        <end position="112"/>
    </location>
</feature>
<evidence type="ECO:0000259" key="8">
    <source>
        <dbReference type="SMART" id="SM01156"/>
    </source>
</evidence>
<keyword evidence="5" id="KW-0175">Coiled coil</keyword>
<keyword evidence="10" id="KW-1185">Reference proteome</keyword>
<dbReference type="Pfam" id="PF12799">
    <property type="entry name" value="LRR_4"/>
    <property type="match status" value="1"/>
</dbReference>
<dbReference type="InterPro" id="IPR003591">
    <property type="entry name" value="Leu-rich_rpt_typical-subtyp"/>
</dbReference>
<dbReference type="SMART" id="SM00364">
    <property type="entry name" value="LRR_BAC"/>
    <property type="match status" value="3"/>
</dbReference>
<evidence type="ECO:0000313" key="9">
    <source>
        <dbReference type="EMBL" id="CCX13191.1"/>
    </source>
</evidence>
<keyword evidence="2" id="KW-0597">Phosphoprotein</keyword>
<dbReference type="GO" id="GO:0005681">
    <property type="term" value="C:spliceosomal complex"/>
    <property type="evidence" value="ECO:0007669"/>
    <property type="project" value="TreeGrafter"/>
</dbReference>
<dbReference type="Gene3D" id="1.25.10.10">
    <property type="entry name" value="Leucine-rich Repeat Variant"/>
    <property type="match status" value="1"/>
</dbReference>
<dbReference type="PROSITE" id="PS51450">
    <property type="entry name" value="LRR"/>
    <property type="match status" value="9"/>
</dbReference>
<feature type="compositionally biased region" description="Basic and acidic residues" evidence="7">
    <location>
        <begin position="82"/>
        <end position="93"/>
    </location>
</feature>
<dbReference type="InterPro" id="IPR013180">
    <property type="entry name" value="CTNNBL1_N"/>
</dbReference>
<dbReference type="OrthoDB" id="1898821at2759"/>